<keyword evidence="4 10" id="KW-0479">Metal-binding</keyword>
<dbReference type="RefSeq" id="WP_204950520.1">
    <property type="nucleotide sequence ID" value="NZ_BSFF01000003.1"/>
</dbReference>
<evidence type="ECO:0000256" key="8">
    <source>
        <dbReference type="ARBA" id="ARBA00023004"/>
    </source>
</evidence>
<evidence type="ECO:0000313" key="12">
    <source>
        <dbReference type="EMBL" id="GLK56295.1"/>
    </source>
</evidence>
<dbReference type="GO" id="GO:0017004">
    <property type="term" value="P:cytochrome complex assembly"/>
    <property type="evidence" value="ECO:0007669"/>
    <property type="project" value="UniProtKB-KW"/>
</dbReference>
<keyword evidence="2 10" id="KW-0349">Heme</keyword>
<evidence type="ECO:0000256" key="4">
    <source>
        <dbReference type="ARBA" id="ARBA00022723"/>
    </source>
</evidence>
<feature type="topological domain" description="Cytoplasmic" evidence="10">
    <location>
        <begin position="1"/>
        <end position="24"/>
    </location>
</feature>
<dbReference type="Proteomes" id="UP001143400">
    <property type="component" value="Unassembled WGS sequence"/>
</dbReference>
<evidence type="ECO:0000256" key="7">
    <source>
        <dbReference type="ARBA" id="ARBA00022989"/>
    </source>
</evidence>
<evidence type="ECO:0000256" key="1">
    <source>
        <dbReference type="ARBA" id="ARBA00004370"/>
    </source>
</evidence>
<dbReference type="Gene3D" id="2.40.50.140">
    <property type="entry name" value="Nucleic acid-binding proteins"/>
    <property type="match status" value="1"/>
</dbReference>
<feature type="topological domain" description="Extracellular" evidence="10">
    <location>
        <begin position="46"/>
        <end position="175"/>
    </location>
</feature>
<evidence type="ECO:0000256" key="11">
    <source>
        <dbReference type="PIRSR" id="PIRSR604329-50"/>
    </source>
</evidence>
<evidence type="ECO:0000313" key="14">
    <source>
        <dbReference type="Proteomes" id="UP000758856"/>
    </source>
</evidence>
<protein>
    <recommendedName>
        <fullName evidence="10">Cytochrome c-type biogenesis protein CcmE</fullName>
    </recommendedName>
    <alternativeName>
        <fullName evidence="10">Cytochrome c maturation protein E</fullName>
    </alternativeName>
    <alternativeName>
        <fullName evidence="10">Heme chaperone CcmE</fullName>
    </alternativeName>
</protein>
<dbReference type="Pfam" id="PF03100">
    <property type="entry name" value="CcmE"/>
    <property type="match status" value="1"/>
</dbReference>
<keyword evidence="7 10" id="KW-1133">Transmembrane helix</keyword>
<accession>A0A9W6IW70</accession>
<keyword evidence="10" id="KW-1003">Cell membrane</keyword>
<comment type="function">
    <text evidence="10">Heme chaperone required for the biogenesis of c-type cytochromes. Transiently binds heme delivered by CcmC and transfers the heme to apo-cytochromes in a process facilitated by CcmF and CcmH.</text>
</comment>
<dbReference type="GO" id="GO:0017003">
    <property type="term" value="P:protein-heme linkage"/>
    <property type="evidence" value="ECO:0007669"/>
    <property type="project" value="UniProtKB-UniRule"/>
</dbReference>
<comment type="subcellular location">
    <subcellularLocation>
        <location evidence="10">Cell membrane</location>
        <topology evidence="10">Single-pass type II membrane protein</topology>
    </subcellularLocation>
    <subcellularLocation>
        <location evidence="1">Membrane</location>
    </subcellularLocation>
</comment>
<dbReference type="Proteomes" id="UP000758856">
    <property type="component" value="Unassembled WGS sequence"/>
</dbReference>
<feature type="binding site" description="axial binding residue" evidence="10 11">
    <location>
        <position position="142"/>
    </location>
    <ligand>
        <name>heme</name>
        <dbReference type="ChEBI" id="CHEBI:30413"/>
    </ligand>
    <ligandPart>
        <name>Fe</name>
        <dbReference type="ChEBI" id="CHEBI:18248"/>
    </ligandPart>
</feature>
<evidence type="ECO:0000256" key="6">
    <source>
        <dbReference type="ARBA" id="ARBA00022968"/>
    </source>
</evidence>
<dbReference type="NCBIfam" id="NF009727">
    <property type="entry name" value="PRK13254.1-1"/>
    <property type="match status" value="1"/>
</dbReference>
<dbReference type="PANTHER" id="PTHR34128:SF2">
    <property type="entry name" value="CYTOCHROME C-TYPE BIOGENESIS PROTEIN CCME HOMOLOG, MITOCHONDRIAL"/>
    <property type="match status" value="1"/>
</dbReference>
<evidence type="ECO:0000256" key="9">
    <source>
        <dbReference type="ARBA" id="ARBA00023136"/>
    </source>
</evidence>
<evidence type="ECO:0000256" key="3">
    <source>
        <dbReference type="ARBA" id="ARBA00022692"/>
    </source>
</evidence>
<dbReference type="AlphaFoldDB" id="A0A9W6IW70"/>
<keyword evidence="14" id="KW-1185">Reference proteome</keyword>
<dbReference type="InterPro" id="IPR036127">
    <property type="entry name" value="CcmE-like_sf"/>
</dbReference>
<dbReference type="InterPro" id="IPR004329">
    <property type="entry name" value="CcmE"/>
</dbReference>
<dbReference type="GO" id="GO:0046872">
    <property type="term" value="F:metal ion binding"/>
    <property type="evidence" value="ECO:0007669"/>
    <property type="project" value="UniProtKB-KW"/>
</dbReference>
<proteinExistence type="inferred from homology"/>
<reference evidence="13 14" key="2">
    <citation type="submission" date="2021-01" db="EMBL/GenBank/DDBJ databases">
        <title>Genomic Encyclopedia of Type Strains, Phase IV (KMG-IV): sequencing the most valuable type-strain genomes for metagenomic binning, comparative biology and taxonomic classification.</title>
        <authorList>
            <person name="Goeker M."/>
        </authorList>
    </citation>
    <scope>NUCLEOTIDE SEQUENCE [LARGE SCALE GENOMIC DNA]</scope>
    <source>
        <strain evidence="13 14">DSM 6130</strain>
    </source>
</reference>
<dbReference type="EMBL" id="JAFBCY010000003">
    <property type="protein sequence ID" value="MBM7852089.1"/>
    <property type="molecule type" value="Genomic_DNA"/>
</dbReference>
<organism evidence="12 15">
    <name type="scientific">Methylopila capsulata</name>
    <dbReference type="NCBI Taxonomy" id="61654"/>
    <lineage>
        <taxon>Bacteria</taxon>
        <taxon>Pseudomonadati</taxon>
        <taxon>Pseudomonadota</taxon>
        <taxon>Alphaproteobacteria</taxon>
        <taxon>Hyphomicrobiales</taxon>
        <taxon>Methylopilaceae</taxon>
        <taxon>Methylopila</taxon>
    </lineage>
</organism>
<gene>
    <name evidence="10 12" type="primary">ccmE</name>
    <name evidence="10" type="synonym">cycJ</name>
    <name evidence="12" type="ORF">GCM10008170_23140</name>
    <name evidence="13" type="ORF">JOD31_002331</name>
</gene>
<comment type="similarity">
    <text evidence="10">Belongs to the CcmE/CycJ family.</text>
</comment>
<keyword evidence="3 10" id="KW-0812">Transmembrane</keyword>
<name>A0A9W6IW70_9HYPH</name>
<dbReference type="SUPFAM" id="SSF82093">
    <property type="entry name" value="Heme chaperone CcmE"/>
    <property type="match status" value="1"/>
</dbReference>
<evidence type="ECO:0000313" key="13">
    <source>
        <dbReference type="EMBL" id="MBM7852089.1"/>
    </source>
</evidence>
<evidence type="ECO:0000256" key="2">
    <source>
        <dbReference type="ARBA" id="ARBA00022617"/>
    </source>
</evidence>
<feature type="binding site" description="covalent" evidence="10 11">
    <location>
        <position position="138"/>
    </location>
    <ligand>
        <name>heme</name>
        <dbReference type="ChEBI" id="CHEBI:30413"/>
    </ligand>
</feature>
<keyword evidence="8 10" id="KW-0408">Iron</keyword>
<evidence type="ECO:0000256" key="10">
    <source>
        <dbReference type="HAMAP-Rule" id="MF_01959"/>
    </source>
</evidence>
<dbReference type="HAMAP" id="MF_01959">
    <property type="entry name" value="CcmE"/>
    <property type="match status" value="1"/>
</dbReference>
<dbReference type="InterPro" id="IPR012340">
    <property type="entry name" value="NA-bd_OB-fold"/>
</dbReference>
<keyword evidence="6 10" id="KW-0735">Signal-anchor</keyword>
<reference evidence="12" key="1">
    <citation type="journal article" date="2014" name="Int. J. Syst. Evol. Microbiol.">
        <title>Complete genome sequence of Corynebacterium casei LMG S-19264T (=DSM 44701T), isolated from a smear-ripened cheese.</title>
        <authorList>
            <consortium name="US DOE Joint Genome Institute (JGI-PGF)"/>
            <person name="Walter F."/>
            <person name="Albersmeier A."/>
            <person name="Kalinowski J."/>
            <person name="Ruckert C."/>
        </authorList>
    </citation>
    <scope>NUCLEOTIDE SEQUENCE</scope>
    <source>
        <strain evidence="12">VKM B-1606</strain>
    </source>
</reference>
<comment type="caution">
    <text evidence="12">The sequence shown here is derived from an EMBL/GenBank/DDBJ whole genome shotgun (WGS) entry which is preliminary data.</text>
</comment>
<dbReference type="NCBIfam" id="NF009731">
    <property type="entry name" value="PRK13254.1-5"/>
    <property type="match status" value="1"/>
</dbReference>
<reference evidence="12" key="3">
    <citation type="submission" date="2023-01" db="EMBL/GenBank/DDBJ databases">
        <authorList>
            <person name="Sun Q."/>
            <person name="Evtushenko L."/>
        </authorList>
    </citation>
    <scope>NUCLEOTIDE SEQUENCE</scope>
    <source>
        <strain evidence="12">VKM B-1606</strain>
    </source>
</reference>
<keyword evidence="5 10" id="KW-0201">Cytochrome c-type biogenesis</keyword>
<keyword evidence="9 10" id="KW-0472">Membrane</keyword>
<dbReference type="GO" id="GO:0020037">
    <property type="term" value="F:heme binding"/>
    <property type="evidence" value="ECO:0007669"/>
    <property type="project" value="InterPro"/>
</dbReference>
<sequence length="175" mass="18766">MTIDAAPSAFPSPRRRGSSRKRRRMALFALVGLVLSAATALVLYALDDTIVFFRTPSEIAKMDVTPGQRFRLGGLVKQGSIVHEGSTVRFVVTDNASDMTVTYSGLLPDLFREGQGVVTEGFVQPEGGFKADNVLAKHDENYMPKDVADRLKAQGLWNEGQAPGPTPAAATGASK</sequence>
<dbReference type="PANTHER" id="PTHR34128">
    <property type="entry name" value="CYTOCHROME C-TYPE BIOGENESIS PROTEIN CCME HOMOLOG, MITOCHONDRIAL"/>
    <property type="match status" value="1"/>
</dbReference>
<evidence type="ECO:0000256" key="5">
    <source>
        <dbReference type="ARBA" id="ARBA00022748"/>
    </source>
</evidence>
<dbReference type="EMBL" id="BSFF01000003">
    <property type="protein sequence ID" value="GLK56295.1"/>
    <property type="molecule type" value="Genomic_DNA"/>
</dbReference>
<evidence type="ECO:0000313" key="15">
    <source>
        <dbReference type="Proteomes" id="UP001143400"/>
    </source>
</evidence>
<dbReference type="GO" id="GO:0005886">
    <property type="term" value="C:plasma membrane"/>
    <property type="evidence" value="ECO:0007669"/>
    <property type="project" value="UniProtKB-SubCell"/>
</dbReference>